<dbReference type="SUPFAM" id="SSF51735">
    <property type="entry name" value="NAD(P)-binding Rossmann-fold domains"/>
    <property type="match status" value="1"/>
</dbReference>
<dbReference type="InterPro" id="IPR050608">
    <property type="entry name" value="NmrA-type/Isoflavone_red_sf"/>
</dbReference>
<dbReference type="PANTHER" id="PTHR43349:SF40">
    <property type="entry name" value="PHENYLCOUMARAN BENZYLIC ETHER REDUCTASE-LIKE PROTEIN FI1"/>
    <property type="match status" value="1"/>
</dbReference>
<keyword evidence="3" id="KW-1185">Reference proteome</keyword>
<accession>A0AAD9T8Y7</accession>
<evidence type="ECO:0000259" key="1">
    <source>
        <dbReference type="Pfam" id="PF05368"/>
    </source>
</evidence>
<dbReference type="Gene3D" id="3.90.25.10">
    <property type="entry name" value="UDP-galactose 4-epimerase, domain 1"/>
    <property type="match status" value="1"/>
</dbReference>
<evidence type="ECO:0000313" key="2">
    <source>
        <dbReference type="EMBL" id="KAK2631303.1"/>
    </source>
</evidence>
<comment type="caution">
    <text evidence="2">The sequence shown here is derived from an EMBL/GenBank/DDBJ whole genome shotgun (WGS) entry which is preliminary data.</text>
</comment>
<name>A0AAD9T8Y7_EUCGR</name>
<feature type="domain" description="NmrA-like" evidence="1">
    <location>
        <begin position="31"/>
        <end position="146"/>
    </location>
</feature>
<organism evidence="2 3">
    <name type="scientific">Eucalyptus grandis</name>
    <name type="common">Flooded gum</name>
    <dbReference type="NCBI Taxonomy" id="71139"/>
    <lineage>
        <taxon>Eukaryota</taxon>
        <taxon>Viridiplantae</taxon>
        <taxon>Streptophyta</taxon>
        <taxon>Embryophyta</taxon>
        <taxon>Tracheophyta</taxon>
        <taxon>Spermatophyta</taxon>
        <taxon>Magnoliopsida</taxon>
        <taxon>eudicotyledons</taxon>
        <taxon>Gunneridae</taxon>
        <taxon>Pentapetalae</taxon>
        <taxon>rosids</taxon>
        <taxon>malvids</taxon>
        <taxon>Myrtales</taxon>
        <taxon>Myrtaceae</taxon>
        <taxon>Myrtoideae</taxon>
        <taxon>Eucalypteae</taxon>
        <taxon>Eucalyptus</taxon>
    </lineage>
</organism>
<dbReference type="Gene3D" id="3.40.50.720">
    <property type="entry name" value="NAD(P)-binding Rossmann-like Domain"/>
    <property type="match status" value="1"/>
</dbReference>
<protein>
    <recommendedName>
        <fullName evidence="1">NmrA-like domain-containing protein</fullName>
    </recommendedName>
</protein>
<dbReference type="EMBL" id="MU850196">
    <property type="protein sequence ID" value="KAK2631303.1"/>
    <property type="molecule type" value="Genomic_DNA"/>
</dbReference>
<dbReference type="AlphaFoldDB" id="A0AAD9T8Y7"/>
<dbReference type="InterPro" id="IPR036291">
    <property type="entry name" value="NAD(P)-bd_dom_sf"/>
</dbReference>
<proteinExistence type="predicted"/>
<dbReference type="PANTHER" id="PTHR43349">
    <property type="entry name" value="PINORESINOL REDUCTASE-RELATED"/>
    <property type="match status" value="1"/>
</dbReference>
<dbReference type="Pfam" id="PF05368">
    <property type="entry name" value="NmrA"/>
    <property type="match status" value="1"/>
</dbReference>
<dbReference type="Proteomes" id="UP000030711">
    <property type="component" value="Unassembled WGS sequence"/>
</dbReference>
<reference evidence="2 3" key="1">
    <citation type="journal article" date="2014" name="Nature">
        <title>The genome of Eucalyptus grandis.</title>
        <authorList>
            <person name="Myburg A.A."/>
            <person name="Grattapaglia D."/>
            <person name="Tuskan G.A."/>
            <person name="Hellsten U."/>
            <person name="Hayes R.D."/>
            <person name="Grimwood J."/>
            <person name="Jenkins J."/>
            <person name="Lindquist E."/>
            <person name="Tice H."/>
            <person name="Bauer D."/>
            <person name="Goodstein D.M."/>
            <person name="Dubchak I."/>
            <person name="Poliakov A."/>
            <person name="Mizrachi E."/>
            <person name="Kullan A.R."/>
            <person name="Hussey S.G."/>
            <person name="Pinard D."/>
            <person name="van der Merwe K."/>
            <person name="Singh P."/>
            <person name="van Jaarsveld I."/>
            <person name="Silva-Junior O.B."/>
            <person name="Togawa R.C."/>
            <person name="Pappas M.R."/>
            <person name="Faria D.A."/>
            <person name="Sansaloni C.P."/>
            <person name="Petroli C.D."/>
            <person name="Yang X."/>
            <person name="Ranjan P."/>
            <person name="Tschaplinski T.J."/>
            <person name="Ye C.Y."/>
            <person name="Li T."/>
            <person name="Sterck L."/>
            <person name="Vanneste K."/>
            <person name="Murat F."/>
            <person name="Soler M."/>
            <person name="Clemente H.S."/>
            <person name="Saidi N."/>
            <person name="Cassan-Wang H."/>
            <person name="Dunand C."/>
            <person name="Hefer C.A."/>
            <person name="Bornberg-Bauer E."/>
            <person name="Kersting A.R."/>
            <person name="Vining K."/>
            <person name="Amarasinghe V."/>
            <person name="Ranik M."/>
            <person name="Naithani S."/>
            <person name="Elser J."/>
            <person name="Boyd A.E."/>
            <person name="Liston A."/>
            <person name="Spatafora J.W."/>
            <person name="Dharmwardhana P."/>
            <person name="Raja R."/>
            <person name="Sullivan C."/>
            <person name="Romanel E."/>
            <person name="Alves-Ferreira M."/>
            <person name="Kulheim C."/>
            <person name="Foley W."/>
            <person name="Carocha V."/>
            <person name="Paiva J."/>
            <person name="Kudrna D."/>
            <person name="Brommonschenkel S.H."/>
            <person name="Pasquali G."/>
            <person name="Byrne M."/>
            <person name="Rigault P."/>
            <person name="Tibbits J."/>
            <person name="Spokevicius A."/>
            <person name="Jones R.C."/>
            <person name="Steane D.A."/>
            <person name="Vaillancourt R.E."/>
            <person name="Potts B.M."/>
            <person name="Joubert F."/>
            <person name="Barry K."/>
            <person name="Pappas G.J."/>
            <person name="Strauss S.H."/>
            <person name="Jaiswal P."/>
            <person name="Grima-Pettenati J."/>
            <person name="Salse J."/>
            <person name="Van de Peer Y."/>
            <person name="Rokhsar D.S."/>
            <person name="Schmutz J."/>
        </authorList>
    </citation>
    <scope>NUCLEOTIDE SEQUENCE [LARGE SCALE GENOMIC DNA]</scope>
    <source>
        <strain evidence="3">cv. BRASUZ1</strain>
        <tissue evidence="2">Leaf extractions</tissue>
    </source>
</reference>
<dbReference type="InterPro" id="IPR008030">
    <property type="entry name" value="NmrA-like"/>
</dbReference>
<sequence>MRLIDSNRDSLECTLDVICSVKMLILSIISVKEEDIATYTIKALDDPRRLNKILYLRPPANVLSFSEIVSLWEKKIGTTLEKTYLLEDELLKKIQESPFPSNILLSIAHATLVKGEYTNYEIDASIGAEASELYPEVKYTTVDEYLSFFT</sequence>
<gene>
    <name evidence="2" type="ORF">EUGRSUZ_L03112</name>
</gene>
<evidence type="ECO:0000313" key="3">
    <source>
        <dbReference type="Proteomes" id="UP000030711"/>
    </source>
</evidence>